<proteinExistence type="predicted"/>
<reference evidence="1" key="1">
    <citation type="submission" date="2018-05" db="EMBL/GenBank/DDBJ databases">
        <authorList>
            <person name="Lanie J.A."/>
            <person name="Ng W.-L."/>
            <person name="Kazmierczak K.M."/>
            <person name="Andrzejewski T.M."/>
            <person name="Davidsen T.M."/>
            <person name="Wayne K.J."/>
            <person name="Tettelin H."/>
            <person name="Glass J.I."/>
            <person name="Rusch D."/>
            <person name="Podicherti R."/>
            <person name="Tsui H.-C.T."/>
            <person name="Winkler M.E."/>
        </authorList>
    </citation>
    <scope>NUCLEOTIDE SEQUENCE</scope>
</reference>
<protein>
    <submittedName>
        <fullName evidence="1">Uncharacterized protein</fullName>
    </submittedName>
</protein>
<evidence type="ECO:0000313" key="1">
    <source>
        <dbReference type="EMBL" id="SVB98536.1"/>
    </source>
</evidence>
<dbReference type="AlphaFoldDB" id="A0A382IG02"/>
<gene>
    <name evidence="1" type="ORF">METZ01_LOCUS251390</name>
</gene>
<sequence length="58" mass="6326">MTHNITVPTASPPGNRRVHKWIASNNRSAIPDRSNKEPININSGTAAKTYADETLPIT</sequence>
<dbReference type="EMBL" id="UINC01067144">
    <property type="protein sequence ID" value="SVB98536.1"/>
    <property type="molecule type" value="Genomic_DNA"/>
</dbReference>
<accession>A0A382IG02</accession>
<name>A0A382IG02_9ZZZZ</name>
<organism evidence="1">
    <name type="scientific">marine metagenome</name>
    <dbReference type="NCBI Taxonomy" id="408172"/>
    <lineage>
        <taxon>unclassified sequences</taxon>
        <taxon>metagenomes</taxon>
        <taxon>ecological metagenomes</taxon>
    </lineage>
</organism>